<evidence type="ECO:0000256" key="4">
    <source>
        <dbReference type="PIRSR" id="PIRSR617939-2"/>
    </source>
</evidence>
<evidence type="ECO:0000256" key="2">
    <source>
        <dbReference type="ARBA" id="ARBA00023239"/>
    </source>
</evidence>
<dbReference type="InterPro" id="IPR013024">
    <property type="entry name" value="GGCT-like"/>
</dbReference>
<dbReference type="Pfam" id="PF13772">
    <property type="entry name" value="AIG2_2"/>
    <property type="match status" value="1"/>
</dbReference>
<evidence type="ECO:0000313" key="5">
    <source>
        <dbReference type="Proteomes" id="UP000322000"/>
    </source>
</evidence>
<keyword evidence="2" id="KW-0456">Lyase</keyword>
<dbReference type="GO" id="GO:0003839">
    <property type="term" value="F:gamma-glutamylcyclotransferase activity"/>
    <property type="evidence" value="ECO:0007669"/>
    <property type="project" value="UniProtKB-EC"/>
</dbReference>
<gene>
    <name evidence="6" type="primary">LOC113501844</name>
</gene>
<proteinExistence type="predicted"/>
<sequence length="217" mass="24532">MFEHEPVRSLVSAVHSRNMQLMFLTFMCVSLTRIVDSLKTNNTFFYFAYGSNLLAKRIHINNPSAVFYSVARLSRYRLDFNMISDTWNGAVATIVEDDDDEVLGIVWALNKADQHLLDEQEGLSLDWYFAKNVTVTTPTGRKIVARTYEEIEDTPKLEKGAIRPLDRTPSSTYLEVIFLGAIEAGLPAAYVAHLISFPTNGKLASLEIRDQLGYPFN</sequence>
<protein>
    <recommendedName>
        <fullName evidence="1">gamma-glutamylcyclotransferase</fullName>
        <ecNumber evidence="1">4.3.2.9</ecNumber>
    </recommendedName>
</protein>
<feature type="binding site" evidence="4">
    <location>
        <begin position="46"/>
        <end position="51"/>
    </location>
    <ligand>
        <name>substrate</name>
    </ligand>
</feature>
<organism evidence="5 6">
    <name type="scientific">Trichoplusia ni</name>
    <name type="common">Cabbage looper</name>
    <dbReference type="NCBI Taxonomy" id="7111"/>
    <lineage>
        <taxon>Eukaryota</taxon>
        <taxon>Metazoa</taxon>
        <taxon>Ecdysozoa</taxon>
        <taxon>Arthropoda</taxon>
        <taxon>Hexapoda</taxon>
        <taxon>Insecta</taxon>
        <taxon>Pterygota</taxon>
        <taxon>Neoptera</taxon>
        <taxon>Endopterygota</taxon>
        <taxon>Lepidoptera</taxon>
        <taxon>Glossata</taxon>
        <taxon>Ditrysia</taxon>
        <taxon>Noctuoidea</taxon>
        <taxon>Noctuidae</taxon>
        <taxon>Plusiinae</taxon>
        <taxon>Trichoplusia</taxon>
    </lineage>
</organism>
<keyword evidence="5" id="KW-1185">Reference proteome</keyword>
<dbReference type="AlphaFoldDB" id="A0A7E5WFL2"/>
<dbReference type="GeneID" id="113501844"/>
<name>A0A7E5WFL2_TRINI</name>
<dbReference type="InterPro" id="IPR017939">
    <property type="entry name" value="G-Glutamylcylcotransferase"/>
</dbReference>
<dbReference type="Proteomes" id="UP000322000">
    <property type="component" value="Chromosome 16"/>
</dbReference>
<dbReference type="KEGG" id="tnl:113501844"/>
<dbReference type="FunCoup" id="A0A7E5WFL2">
    <property type="interactions" value="43"/>
</dbReference>
<dbReference type="InParanoid" id="A0A7E5WFL2"/>
<dbReference type="EC" id="4.3.2.9" evidence="1"/>
<dbReference type="PANTHER" id="PTHR12935">
    <property type="entry name" value="GAMMA-GLUTAMYLCYCLOTRANSFERASE"/>
    <property type="match status" value="1"/>
</dbReference>
<evidence type="ECO:0000313" key="6">
    <source>
        <dbReference type="RefSeq" id="XP_026738936.1"/>
    </source>
</evidence>
<dbReference type="Gene3D" id="3.10.490.10">
    <property type="entry name" value="Gamma-glutamyl cyclotransferase-like"/>
    <property type="match status" value="1"/>
</dbReference>
<dbReference type="CDD" id="cd06661">
    <property type="entry name" value="GGCT_like"/>
    <property type="match status" value="1"/>
</dbReference>
<evidence type="ECO:0000256" key="1">
    <source>
        <dbReference type="ARBA" id="ARBA00012346"/>
    </source>
</evidence>
<accession>A0A7E5WFL2</accession>
<dbReference type="InterPro" id="IPR036568">
    <property type="entry name" value="GGCT-like_sf"/>
</dbReference>
<feature type="active site" description="Proton acceptor" evidence="3">
    <location>
        <position position="121"/>
    </location>
</feature>
<evidence type="ECO:0000256" key="3">
    <source>
        <dbReference type="PIRSR" id="PIRSR617939-1"/>
    </source>
</evidence>
<reference evidence="6" key="1">
    <citation type="submission" date="2025-08" db="UniProtKB">
        <authorList>
            <consortium name="RefSeq"/>
        </authorList>
    </citation>
    <scope>IDENTIFICATION</scope>
</reference>
<dbReference type="OrthoDB" id="2924818at2759"/>
<feature type="binding site" evidence="4">
    <location>
        <position position="173"/>
    </location>
    <ligand>
        <name>substrate</name>
    </ligand>
</feature>
<dbReference type="SUPFAM" id="SSF110857">
    <property type="entry name" value="Gamma-glutamyl cyclotransferase-like"/>
    <property type="match status" value="1"/>
</dbReference>
<dbReference type="RefSeq" id="XP_026738936.1">
    <property type="nucleotide sequence ID" value="XM_026883135.1"/>
</dbReference>
<dbReference type="PANTHER" id="PTHR12935:SF0">
    <property type="entry name" value="GAMMA-GLUTAMYLCYCLOTRANSFERASE"/>
    <property type="match status" value="1"/>
</dbReference>